<evidence type="ECO:0000256" key="5">
    <source>
        <dbReference type="ARBA" id="ARBA00023251"/>
    </source>
</evidence>
<keyword evidence="3 6" id="KW-1133">Transmembrane helix</keyword>
<comment type="caution">
    <text evidence="8">The sequence shown here is derived from an EMBL/GenBank/DDBJ whole genome shotgun (WGS) entry which is preliminary data.</text>
</comment>
<evidence type="ECO:0000313" key="9">
    <source>
        <dbReference type="Proteomes" id="UP001500063"/>
    </source>
</evidence>
<protein>
    <submittedName>
        <fullName evidence="8">MFS transporter</fullName>
    </submittedName>
</protein>
<dbReference type="PANTHER" id="PTHR42718">
    <property type="entry name" value="MAJOR FACILITATOR SUPERFAMILY MULTIDRUG TRANSPORTER MFSC"/>
    <property type="match status" value="1"/>
</dbReference>
<dbReference type="InterPro" id="IPR011701">
    <property type="entry name" value="MFS"/>
</dbReference>
<keyword evidence="4 6" id="KW-0472">Membrane</keyword>
<evidence type="ECO:0000256" key="2">
    <source>
        <dbReference type="ARBA" id="ARBA00022692"/>
    </source>
</evidence>
<reference evidence="8 9" key="1">
    <citation type="journal article" date="2019" name="Int. J. Syst. Evol. Microbiol.">
        <title>The Global Catalogue of Microorganisms (GCM) 10K type strain sequencing project: providing services to taxonomists for standard genome sequencing and annotation.</title>
        <authorList>
            <consortium name="The Broad Institute Genomics Platform"/>
            <consortium name="The Broad Institute Genome Sequencing Center for Infectious Disease"/>
            <person name="Wu L."/>
            <person name="Ma J."/>
        </authorList>
    </citation>
    <scope>NUCLEOTIDE SEQUENCE [LARGE SCALE GENOMIC DNA]</scope>
    <source>
        <strain evidence="8 9">JCM 4565</strain>
    </source>
</reference>
<feature type="transmembrane region" description="Helical" evidence="6">
    <location>
        <begin position="67"/>
        <end position="86"/>
    </location>
</feature>
<evidence type="ECO:0000259" key="7">
    <source>
        <dbReference type="PROSITE" id="PS50850"/>
    </source>
</evidence>
<keyword evidence="2 6" id="KW-0812">Transmembrane</keyword>
<feature type="domain" description="Major facilitator superfamily (MFS) profile" evidence="7">
    <location>
        <begin position="30"/>
        <end position="470"/>
    </location>
</feature>
<sequence>MTIPRTTSPGSGVSAAPAPAPLPDPRRWLILAVASIAQFLAVLDVVAVNIAFPLIGEDFRAASPGALSWVLNAYTITLAALLIPAGRLADGTGRRRSFLLGLSLFGLASTACGLAPGLGWLIAARVAQGIGAAVLVPTSLSLALPAFPARDRATAVGVWTAVSALAAGSGPVIGGLLAASSWRWIFLINVPVVVAAVVAGVRLLPRSEPGARHRPDLLGTALVLVAIGGPTTALAQAGEWGYGSPLTLGAFAAGVAAAALCAVHVRRTSDPVIDPALFRTRGFTTAVAGLFAYFLAYQTLLLATSVLFTDVWGYSVQHAGLALAPWPCTVLVVSALSGRIVRLLGERGGAALGALCFVAAPLWWLLTAAQDPHYATRFLPGLVLCGIGTGLYQPVMFAATGALPAHRMSLGSGVLMLSRQCGTALGVAVLVALGGGEPHTGAGALRAGWVFAAVAAALALLAAVMFRRGAPRDLG</sequence>
<feature type="transmembrane region" description="Helical" evidence="6">
    <location>
        <begin position="28"/>
        <end position="55"/>
    </location>
</feature>
<dbReference type="SUPFAM" id="SSF103473">
    <property type="entry name" value="MFS general substrate transporter"/>
    <property type="match status" value="1"/>
</dbReference>
<feature type="transmembrane region" description="Helical" evidence="6">
    <location>
        <begin position="378"/>
        <end position="402"/>
    </location>
</feature>
<dbReference type="Gene3D" id="1.20.1720.10">
    <property type="entry name" value="Multidrug resistance protein D"/>
    <property type="match status" value="1"/>
</dbReference>
<evidence type="ECO:0000256" key="1">
    <source>
        <dbReference type="ARBA" id="ARBA00004651"/>
    </source>
</evidence>
<dbReference type="RefSeq" id="WP_344117307.1">
    <property type="nucleotide sequence ID" value="NZ_BAAABW010000010.1"/>
</dbReference>
<dbReference type="Pfam" id="PF07690">
    <property type="entry name" value="MFS_1"/>
    <property type="match status" value="1"/>
</dbReference>
<accession>A0ABN0WPF1</accession>
<feature type="transmembrane region" description="Helical" evidence="6">
    <location>
        <begin position="414"/>
        <end position="435"/>
    </location>
</feature>
<feature type="transmembrane region" description="Helical" evidence="6">
    <location>
        <begin position="314"/>
        <end position="336"/>
    </location>
</feature>
<dbReference type="PROSITE" id="PS50850">
    <property type="entry name" value="MFS"/>
    <property type="match status" value="1"/>
</dbReference>
<evidence type="ECO:0000256" key="4">
    <source>
        <dbReference type="ARBA" id="ARBA00023136"/>
    </source>
</evidence>
<keyword evidence="9" id="KW-1185">Reference proteome</keyword>
<evidence type="ECO:0000256" key="3">
    <source>
        <dbReference type="ARBA" id="ARBA00022989"/>
    </source>
</evidence>
<keyword evidence="5" id="KW-0046">Antibiotic resistance</keyword>
<feature type="transmembrane region" description="Helical" evidence="6">
    <location>
        <begin position="242"/>
        <end position="265"/>
    </location>
</feature>
<dbReference type="Gene3D" id="1.20.1250.20">
    <property type="entry name" value="MFS general substrate transporter like domains"/>
    <property type="match status" value="1"/>
</dbReference>
<name>A0ABN0WPF1_9ACTN</name>
<evidence type="ECO:0000256" key="6">
    <source>
        <dbReference type="SAM" id="Phobius"/>
    </source>
</evidence>
<feature type="transmembrane region" description="Helical" evidence="6">
    <location>
        <begin position="184"/>
        <end position="205"/>
    </location>
</feature>
<dbReference type="InterPro" id="IPR020846">
    <property type="entry name" value="MFS_dom"/>
</dbReference>
<dbReference type="EMBL" id="BAAABW010000010">
    <property type="protein sequence ID" value="GAA0342966.1"/>
    <property type="molecule type" value="Genomic_DNA"/>
</dbReference>
<proteinExistence type="predicted"/>
<organism evidence="8 9">
    <name type="scientific">Streptomyces blastmyceticus</name>
    <dbReference type="NCBI Taxonomy" id="68180"/>
    <lineage>
        <taxon>Bacteria</taxon>
        <taxon>Bacillati</taxon>
        <taxon>Actinomycetota</taxon>
        <taxon>Actinomycetes</taxon>
        <taxon>Kitasatosporales</taxon>
        <taxon>Streptomycetaceae</taxon>
        <taxon>Streptomyces</taxon>
    </lineage>
</organism>
<dbReference type="PRINTS" id="PR01036">
    <property type="entry name" value="TCRTETB"/>
</dbReference>
<feature type="transmembrane region" description="Helical" evidence="6">
    <location>
        <begin position="286"/>
        <end position="308"/>
    </location>
</feature>
<dbReference type="PANTHER" id="PTHR42718:SF48">
    <property type="entry name" value="CONSERVED TWO-DOMAIN MEMBRANE PROTEIN-RELATED"/>
    <property type="match status" value="1"/>
</dbReference>
<comment type="subcellular location">
    <subcellularLocation>
        <location evidence="1">Cell membrane</location>
        <topology evidence="1">Multi-pass membrane protein</topology>
    </subcellularLocation>
</comment>
<dbReference type="Proteomes" id="UP001500063">
    <property type="component" value="Unassembled WGS sequence"/>
</dbReference>
<feature type="transmembrane region" description="Helical" evidence="6">
    <location>
        <begin position="217"/>
        <end position="236"/>
    </location>
</feature>
<dbReference type="InterPro" id="IPR036259">
    <property type="entry name" value="MFS_trans_sf"/>
</dbReference>
<feature type="transmembrane region" description="Helical" evidence="6">
    <location>
        <begin position="156"/>
        <end position="178"/>
    </location>
</feature>
<gene>
    <name evidence="8" type="ORF">GCM10010319_18820</name>
</gene>
<feature type="transmembrane region" description="Helical" evidence="6">
    <location>
        <begin position="447"/>
        <end position="466"/>
    </location>
</feature>
<feature type="transmembrane region" description="Helical" evidence="6">
    <location>
        <begin position="348"/>
        <end position="366"/>
    </location>
</feature>
<dbReference type="CDD" id="cd17321">
    <property type="entry name" value="MFS_MMR_MDR_like"/>
    <property type="match status" value="1"/>
</dbReference>
<feature type="transmembrane region" description="Helical" evidence="6">
    <location>
        <begin position="98"/>
        <end position="123"/>
    </location>
</feature>
<feature type="transmembrane region" description="Helical" evidence="6">
    <location>
        <begin position="129"/>
        <end position="149"/>
    </location>
</feature>
<evidence type="ECO:0000313" key="8">
    <source>
        <dbReference type="EMBL" id="GAA0342966.1"/>
    </source>
</evidence>